<comment type="catalytic activity">
    <reaction evidence="1">
        <text>ATP + protein L-histidine = ADP + protein N-phospho-L-histidine.</text>
        <dbReference type="EC" id="2.7.13.3"/>
    </reaction>
</comment>
<dbReference type="SUPFAM" id="SSF55874">
    <property type="entry name" value="ATPase domain of HSP90 chaperone/DNA topoisomerase II/histidine kinase"/>
    <property type="match status" value="1"/>
</dbReference>
<name>A0ABP8JZI6_9BACT</name>
<evidence type="ECO:0000256" key="5">
    <source>
        <dbReference type="ARBA" id="ARBA00022777"/>
    </source>
</evidence>
<dbReference type="InterPro" id="IPR005467">
    <property type="entry name" value="His_kinase_dom"/>
</dbReference>
<dbReference type="PANTHER" id="PTHR42878:SF15">
    <property type="entry name" value="BACTERIOPHYTOCHROME"/>
    <property type="match status" value="1"/>
</dbReference>
<dbReference type="PANTHER" id="PTHR42878">
    <property type="entry name" value="TWO-COMPONENT HISTIDINE KINASE"/>
    <property type="match status" value="1"/>
</dbReference>
<dbReference type="SUPFAM" id="SSF47384">
    <property type="entry name" value="Homodimeric domain of signal transducing histidine kinase"/>
    <property type="match status" value="1"/>
</dbReference>
<organism evidence="8 9">
    <name type="scientific">Nibrella viscosa</name>
    <dbReference type="NCBI Taxonomy" id="1084524"/>
    <lineage>
        <taxon>Bacteria</taxon>
        <taxon>Pseudomonadati</taxon>
        <taxon>Bacteroidota</taxon>
        <taxon>Cytophagia</taxon>
        <taxon>Cytophagales</taxon>
        <taxon>Spirosomataceae</taxon>
        <taxon>Nibrella</taxon>
    </lineage>
</organism>
<dbReference type="InterPro" id="IPR004358">
    <property type="entry name" value="Sig_transdc_His_kin-like_C"/>
</dbReference>
<dbReference type="Gene3D" id="1.10.287.130">
    <property type="match status" value="1"/>
</dbReference>
<dbReference type="Gene3D" id="3.30.450.20">
    <property type="entry name" value="PAS domain"/>
    <property type="match status" value="1"/>
</dbReference>
<keyword evidence="9" id="KW-1185">Reference proteome</keyword>
<dbReference type="SMART" id="SM00388">
    <property type="entry name" value="HisKA"/>
    <property type="match status" value="1"/>
</dbReference>
<dbReference type="EC" id="2.7.13.3" evidence="2"/>
<dbReference type="PRINTS" id="PR00344">
    <property type="entry name" value="BCTRLSENSOR"/>
</dbReference>
<dbReference type="EMBL" id="BAABHB010000001">
    <property type="protein sequence ID" value="GAA4398472.1"/>
    <property type="molecule type" value="Genomic_DNA"/>
</dbReference>
<keyword evidence="6" id="KW-0175">Coiled coil</keyword>
<evidence type="ECO:0000256" key="4">
    <source>
        <dbReference type="ARBA" id="ARBA00022679"/>
    </source>
</evidence>
<dbReference type="Pfam" id="PF00512">
    <property type="entry name" value="HisKA"/>
    <property type="match status" value="1"/>
</dbReference>
<feature type="coiled-coil region" evidence="6">
    <location>
        <begin position="4"/>
        <end position="34"/>
    </location>
</feature>
<dbReference type="RefSeq" id="WP_345264393.1">
    <property type="nucleotide sequence ID" value="NZ_BAABHB010000001.1"/>
</dbReference>
<dbReference type="InterPro" id="IPR003661">
    <property type="entry name" value="HisK_dim/P_dom"/>
</dbReference>
<keyword evidence="4" id="KW-0808">Transferase</keyword>
<comment type="caution">
    <text evidence="8">The sequence shown here is derived from an EMBL/GenBank/DDBJ whole genome shotgun (WGS) entry which is preliminary data.</text>
</comment>
<evidence type="ECO:0000313" key="8">
    <source>
        <dbReference type="EMBL" id="GAA4398472.1"/>
    </source>
</evidence>
<dbReference type="Pfam" id="PF02518">
    <property type="entry name" value="HATPase_c"/>
    <property type="match status" value="1"/>
</dbReference>
<evidence type="ECO:0000256" key="1">
    <source>
        <dbReference type="ARBA" id="ARBA00000085"/>
    </source>
</evidence>
<dbReference type="InterPro" id="IPR003594">
    <property type="entry name" value="HATPase_dom"/>
</dbReference>
<gene>
    <name evidence="8" type="ORF">GCM10023187_09170</name>
</gene>
<sequence length="428" mass="47786">MKPVKTYEQLVAENEKLQRQLEEATETIQAIRTGQVDALVIQGKEGHELYTLKTADQTYRVFIETMNEGAVTLNDQGLILYSNSMFASLVDMPLSRVTGLFFDTLVAPESKTVYHDLFTTSWSQDTKAEITICSSHRLVPCLFSVKLLALDEGMCLSVIVTDLTGPKETQKQLEETITALELSNHALNRSNENLQQFAYVASHDLQEPLRKIQSFGSILKSSYETALETTGLDLLSRMEAAAERMSFLIRDLLAYSRLTTSGQRLESQNLNEVLAGVLAVLEIIIQEKEADFEIEDLGSVPGDKTQLAQLFQNLLTNALKFTRPGIAPHIQIRSHEVSRTELPPTFQVLDAQTARFRVIQVSDNGIGFAPSQAERIFGTFQRLHGKNEYPGTGIGLAIARKVVENHRGFIEAESQPEQGATFRFYLPV</sequence>
<dbReference type="Proteomes" id="UP001500936">
    <property type="component" value="Unassembled WGS sequence"/>
</dbReference>
<dbReference type="PROSITE" id="PS50109">
    <property type="entry name" value="HIS_KIN"/>
    <property type="match status" value="1"/>
</dbReference>
<reference evidence="9" key="1">
    <citation type="journal article" date="2019" name="Int. J. Syst. Evol. Microbiol.">
        <title>The Global Catalogue of Microorganisms (GCM) 10K type strain sequencing project: providing services to taxonomists for standard genome sequencing and annotation.</title>
        <authorList>
            <consortium name="The Broad Institute Genomics Platform"/>
            <consortium name="The Broad Institute Genome Sequencing Center for Infectious Disease"/>
            <person name="Wu L."/>
            <person name="Ma J."/>
        </authorList>
    </citation>
    <scope>NUCLEOTIDE SEQUENCE [LARGE SCALE GENOMIC DNA]</scope>
    <source>
        <strain evidence="9">JCM 17925</strain>
    </source>
</reference>
<accession>A0ABP8JZI6</accession>
<evidence type="ECO:0000256" key="6">
    <source>
        <dbReference type="SAM" id="Coils"/>
    </source>
</evidence>
<evidence type="ECO:0000256" key="2">
    <source>
        <dbReference type="ARBA" id="ARBA00012438"/>
    </source>
</evidence>
<keyword evidence="3" id="KW-0597">Phosphoprotein</keyword>
<keyword evidence="5" id="KW-0418">Kinase</keyword>
<dbReference type="SMART" id="SM00387">
    <property type="entry name" value="HATPase_c"/>
    <property type="match status" value="1"/>
</dbReference>
<dbReference type="InterPro" id="IPR050351">
    <property type="entry name" value="BphY/WalK/GraS-like"/>
</dbReference>
<dbReference type="InterPro" id="IPR035965">
    <property type="entry name" value="PAS-like_dom_sf"/>
</dbReference>
<feature type="domain" description="Histidine kinase" evidence="7">
    <location>
        <begin position="200"/>
        <end position="428"/>
    </location>
</feature>
<dbReference type="InterPro" id="IPR036097">
    <property type="entry name" value="HisK_dim/P_sf"/>
</dbReference>
<dbReference type="InterPro" id="IPR036890">
    <property type="entry name" value="HATPase_C_sf"/>
</dbReference>
<evidence type="ECO:0000259" key="7">
    <source>
        <dbReference type="PROSITE" id="PS50109"/>
    </source>
</evidence>
<protein>
    <recommendedName>
        <fullName evidence="2">histidine kinase</fullName>
        <ecNumber evidence="2">2.7.13.3</ecNumber>
    </recommendedName>
</protein>
<dbReference type="CDD" id="cd00082">
    <property type="entry name" value="HisKA"/>
    <property type="match status" value="1"/>
</dbReference>
<evidence type="ECO:0000313" key="9">
    <source>
        <dbReference type="Proteomes" id="UP001500936"/>
    </source>
</evidence>
<dbReference type="SUPFAM" id="SSF55785">
    <property type="entry name" value="PYP-like sensor domain (PAS domain)"/>
    <property type="match status" value="1"/>
</dbReference>
<evidence type="ECO:0000256" key="3">
    <source>
        <dbReference type="ARBA" id="ARBA00022553"/>
    </source>
</evidence>
<proteinExistence type="predicted"/>
<dbReference type="Gene3D" id="3.30.565.10">
    <property type="entry name" value="Histidine kinase-like ATPase, C-terminal domain"/>
    <property type="match status" value="1"/>
</dbReference>